<reference evidence="4 5" key="1">
    <citation type="submission" date="2020-10" db="EMBL/GenBank/DDBJ databases">
        <title>Connecting structure to function with the recovery of over 1000 high-quality activated sludge metagenome-assembled genomes encoding full-length rRNA genes using long-read sequencing.</title>
        <authorList>
            <person name="Singleton C.M."/>
            <person name="Petriglieri F."/>
            <person name="Kristensen J.M."/>
            <person name="Kirkegaard R.H."/>
            <person name="Michaelsen T.Y."/>
            <person name="Andersen M.H."/>
            <person name="Karst S.M."/>
            <person name="Dueholm M.S."/>
            <person name="Nielsen P.H."/>
            <person name="Albertsen M."/>
        </authorList>
    </citation>
    <scope>NUCLEOTIDE SEQUENCE [LARGE SCALE GENOMIC DNA]</scope>
    <source>
        <strain evidence="4">Lyne_18-Q3-R50-59_MAXAC.006</strain>
    </source>
</reference>
<dbReference type="Gene3D" id="3.40.109.10">
    <property type="entry name" value="NADH Oxidase"/>
    <property type="match status" value="1"/>
</dbReference>
<keyword evidence="2" id="KW-0560">Oxidoreductase</keyword>
<evidence type="ECO:0000256" key="1">
    <source>
        <dbReference type="ARBA" id="ARBA00007118"/>
    </source>
</evidence>
<dbReference type="EMBL" id="JADJZA010000001">
    <property type="protein sequence ID" value="MBK9296290.1"/>
    <property type="molecule type" value="Genomic_DNA"/>
</dbReference>
<evidence type="ECO:0000259" key="3">
    <source>
        <dbReference type="Pfam" id="PF00881"/>
    </source>
</evidence>
<comment type="similarity">
    <text evidence="1">Belongs to the nitroreductase family.</text>
</comment>
<feature type="domain" description="Nitroreductase" evidence="3">
    <location>
        <begin position="13"/>
        <end position="182"/>
    </location>
</feature>
<dbReference type="PANTHER" id="PTHR43673:SF10">
    <property type="entry name" value="NADH DEHYDROGENASE_NAD(P)H NITROREDUCTASE XCC3605-RELATED"/>
    <property type="match status" value="1"/>
</dbReference>
<evidence type="ECO:0000313" key="5">
    <source>
        <dbReference type="Proteomes" id="UP000727993"/>
    </source>
</evidence>
<dbReference type="Pfam" id="PF00881">
    <property type="entry name" value="Nitroreductase"/>
    <property type="match status" value="1"/>
</dbReference>
<sequence length="216" mass="24240">MRLHLTSDELLATTRAVRKRLDFEREVEPEVIDECLDAALQAPTGSNAQGWHFLVVRDPKLRLGLAELYREAFSGYIAMQKEAAAKAGDTDDGSVQNRVRSSAEYLAEHLHEVPVHLIPCIYGRPEGLDQSMMAGLYGSILPATWSYMLAARERGLGTVWTTLHLPFEKQAAELLDIPYDRVTQVALIPTAYTLGTDFKPGPRRDKSNVIHHDRWS</sequence>
<comment type="caution">
    <text evidence="4">The sequence shown here is derived from an EMBL/GenBank/DDBJ whole genome shotgun (WGS) entry which is preliminary data.</text>
</comment>
<protein>
    <submittedName>
        <fullName evidence="4">Nitroreductase family protein</fullName>
    </submittedName>
</protein>
<evidence type="ECO:0000313" key="4">
    <source>
        <dbReference type="EMBL" id="MBK9296290.1"/>
    </source>
</evidence>
<dbReference type="GO" id="GO:0016491">
    <property type="term" value="F:oxidoreductase activity"/>
    <property type="evidence" value="ECO:0007669"/>
    <property type="project" value="UniProtKB-KW"/>
</dbReference>
<dbReference type="InterPro" id="IPR000415">
    <property type="entry name" value="Nitroreductase-like"/>
</dbReference>
<organism evidence="4 5">
    <name type="scientific">Candidatus Neomicrothrix subdominans</name>
    <dbReference type="NCBI Taxonomy" id="2954438"/>
    <lineage>
        <taxon>Bacteria</taxon>
        <taxon>Bacillati</taxon>
        <taxon>Actinomycetota</taxon>
        <taxon>Acidimicrobiia</taxon>
        <taxon>Acidimicrobiales</taxon>
        <taxon>Microthrixaceae</taxon>
        <taxon>Candidatus Neomicrothrix</taxon>
    </lineage>
</organism>
<dbReference type="CDD" id="cd02062">
    <property type="entry name" value="Nitro_FMN_reductase"/>
    <property type="match status" value="1"/>
</dbReference>
<proteinExistence type="inferred from homology"/>
<dbReference type="Proteomes" id="UP000727993">
    <property type="component" value="Unassembled WGS sequence"/>
</dbReference>
<name>A0A936NAA1_9ACTN</name>
<dbReference type="AlphaFoldDB" id="A0A936NAA1"/>
<dbReference type="PANTHER" id="PTHR43673">
    <property type="entry name" value="NAD(P)H NITROREDUCTASE YDGI-RELATED"/>
    <property type="match status" value="1"/>
</dbReference>
<dbReference type="SUPFAM" id="SSF55469">
    <property type="entry name" value="FMN-dependent nitroreductase-like"/>
    <property type="match status" value="1"/>
</dbReference>
<dbReference type="InterPro" id="IPR029479">
    <property type="entry name" value="Nitroreductase"/>
</dbReference>
<gene>
    <name evidence="4" type="ORF">IPN02_05385</name>
</gene>
<evidence type="ECO:0000256" key="2">
    <source>
        <dbReference type="ARBA" id="ARBA00023002"/>
    </source>
</evidence>
<accession>A0A936NAA1</accession>